<dbReference type="GO" id="GO:1901135">
    <property type="term" value="P:carbohydrate derivative metabolic process"/>
    <property type="evidence" value="ECO:0007669"/>
    <property type="project" value="UniProtKB-ARBA"/>
</dbReference>
<dbReference type="Pfam" id="PF00534">
    <property type="entry name" value="Glycos_transf_1"/>
    <property type="match status" value="1"/>
</dbReference>
<protein>
    <submittedName>
        <fullName evidence="4">Glycosyltransferase family 4 protein</fullName>
        <ecNumber evidence="4">2.4.-.-</ecNumber>
    </submittedName>
</protein>
<sequence length="427" mass="47964">MSKPIKILWTANIPLPAVAPELGLPQSPFGGWLTLMTRELAKNSRFKIAVAMRCPIAKLQVIEKGNITYYAMPQSKRDQYDVEQQTCDTVLNEFNPDILHCEGAEMRYTRRFLETWQGARLLSMQGVINGYKNYELGRLPLAAMLSPLRPNVALTALALMVNKFWRFNSRLNHEVAAMQTATHLMGRTDWDKAQAYAINPQASYHASSRILRDTFYNTRWQLDNTKRYTLFVGNAGSPRKGVHVLLHAVAQLKQHYPNIVVRIAGENPQTKGSKLKRMVGYGAYLNALIKQLNLSEHVEFLGVLQEAEMAQQLATSHAYVMSSIIENSPNTLGEAMIMGVPCVTAFAGGTPSMASDEHEALFYRADDSAMLALKIKRIFDSDELAQHLSKHARERAMVTHNPERNVEALVNTYLNITSQSLEQGNDN</sequence>
<keyword evidence="1 4" id="KW-0328">Glycosyltransferase</keyword>
<organism evidence="4">
    <name type="scientific">Pseudidiomarina sp. PP-1MA</name>
    <dbReference type="NCBI Taxonomy" id="3237706"/>
    <lineage>
        <taxon>Bacteria</taxon>
        <taxon>Pseudomonadati</taxon>
        <taxon>Pseudomonadota</taxon>
        <taxon>Gammaproteobacteria</taxon>
        <taxon>Alteromonadales</taxon>
        <taxon>Idiomarinaceae</taxon>
        <taxon>Pseudidiomarina</taxon>
    </lineage>
</organism>
<dbReference type="InterPro" id="IPR001296">
    <property type="entry name" value="Glyco_trans_1"/>
</dbReference>
<proteinExistence type="predicted"/>
<dbReference type="Gene3D" id="3.40.50.2000">
    <property type="entry name" value="Glycogen Phosphorylase B"/>
    <property type="match status" value="1"/>
</dbReference>
<dbReference type="CDD" id="cd03801">
    <property type="entry name" value="GT4_PimA-like"/>
    <property type="match status" value="1"/>
</dbReference>
<feature type="domain" description="Glycosyl transferase family 1" evidence="3">
    <location>
        <begin position="220"/>
        <end position="395"/>
    </location>
</feature>
<dbReference type="SUPFAM" id="SSF53756">
    <property type="entry name" value="UDP-Glycosyltransferase/glycogen phosphorylase"/>
    <property type="match status" value="1"/>
</dbReference>
<reference evidence="4" key="1">
    <citation type="submission" date="2024-07" db="EMBL/GenBank/DDBJ databases">
        <title>Whole genome sequence of bacterial strains from algal surface.</title>
        <authorList>
            <person name="Kumar P."/>
        </authorList>
    </citation>
    <scope>NUCLEOTIDE SEQUENCE</scope>
    <source>
        <strain evidence="4">PP-1MA</strain>
    </source>
</reference>
<dbReference type="GO" id="GO:0016757">
    <property type="term" value="F:glycosyltransferase activity"/>
    <property type="evidence" value="ECO:0007669"/>
    <property type="project" value="UniProtKB-KW"/>
</dbReference>
<dbReference type="AlphaFoldDB" id="A0AB39X7Q9"/>
<name>A0AB39X7Q9_9GAMM</name>
<evidence type="ECO:0000256" key="2">
    <source>
        <dbReference type="ARBA" id="ARBA00022679"/>
    </source>
</evidence>
<evidence type="ECO:0000256" key="1">
    <source>
        <dbReference type="ARBA" id="ARBA00022676"/>
    </source>
</evidence>
<dbReference type="PANTHER" id="PTHR12526:SF510">
    <property type="entry name" value="D-INOSITOL 3-PHOSPHATE GLYCOSYLTRANSFERASE"/>
    <property type="match status" value="1"/>
</dbReference>
<dbReference type="RefSeq" id="WP_369743381.1">
    <property type="nucleotide sequence ID" value="NZ_CP165718.1"/>
</dbReference>
<evidence type="ECO:0000313" key="4">
    <source>
        <dbReference type="EMBL" id="XDV10089.1"/>
    </source>
</evidence>
<accession>A0AB39X7Q9</accession>
<keyword evidence="2 4" id="KW-0808">Transferase</keyword>
<dbReference type="EMBL" id="CP165718">
    <property type="protein sequence ID" value="XDV10089.1"/>
    <property type="molecule type" value="Genomic_DNA"/>
</dbReference>
<gene>
    <name evidence="4" type="ORF">AB8S08_02475</name>
</gene>
<dbReference type="PANTHER" id="PTHR12526">
    <property type="entry name" value="GLYCOSYLTRANSFERASE"/>
    <property type="match status" value="1"/>
</dbReference>
<dbReference type="EC" id="2.4.-.-" evidence="4"/>
<evidence type="ECO:0000259" key="3">
    <source>
        <dbReference type="Pfam" id="PF00534"/>
    </source>
</evidence>